<dbReference type="EC" id="2.7.11.1" evidence="1"/>
<dbReference type="InterPro" id="IPR011009">
    <property type="entry name" value="Kinase-like_dom_sf"/>
</dbReference>
<sequence>MHPEVLGAALCEEQIAKYICTVKPLLLRFTTMPYRAPEMVSLYSGNTITTKADIWALGCLLYKLCFFTTPFGEQPLAIVSGTFIIADNSKYSESVHSLIRYMLEPDAAKRPSIWQVAEVAFGIRGLKNPIGNVFHSQPPPATLPSAPRSQTDKTKPTTRSQTKAPPLPKQKATSSPQTAPTTDSKAV</sequence>
<keyword evidence="6" id="KW-0067">ATP-binding</keyword>
<keyword evidence="4" id="KW-0547">Nucleotide-binding</keyword>
<dbReference type="GO" id="GO:0005524">
    <property type="term" value="F:ATP binding"/>
    <property type="evidence" value="ECO:0007669"/>
    <property type="project" value="UniProtKB-KW"/>
</dbReference>
<evidence type="ECO:0000256" key="9">
    <source>
        <dbReference type="SAM" id="MobiDB-lite"/>
    </source>
</evidence>
<evidence type="ECO:0000256" key="8">
    <source>
        <dbReference type="ARBA" id="ARBA00048679"/>
    </source>
</evidence>
<evidence type="ECO:0000256" key="2">
    <source>
        <dbReference type="ARBA" id="ARBA00022527"/>
    </source>
</evidence>
<reference evidence="11" key="1">
    <citation type="submission" date="2023-03" db="EMBL/GenBank/DDBJ databases">
        <authorList>
            <person name="Steffen K."/>
            <person name="Cardenas P."/>
        </authorList>
    </citation>
    <scope>NUCLEOTIDE SEQUENCE</scope>
</reference>
<organism evidence="11 12">
    <name type="scientific">Geodia barretti</name>
    <name type="common">Barrett's horny sponge</name>
    <dbReference type="NCBI Taxonomy" id="519541"/>
    <lineage>
        <taxon>Eukaryota</taxon>
        <taxon>Metazoa</taxon>
        <taxon>Porifera</taxon>
        <taxon>Demospongiae</taxon>
        <taxon>Heteroscleromorpha</taxon>
        <taxon>Tetractinellida</taxon>
        <taxon>Astrophorina</taxon>
        <taxon>Geodiidae</taxon>
        <taxon>Geodia</taxon>
    </lineage>
</organism>
<dbReference type="EMBL" id="CASHTH010003129">
    <property type="protein sequence ID" value="CAI8040754.1"/>
    <property type="molecule type" value="Genomic_DNA"/>
</dbReference>
<dbReference type="PROSITE" id="PS50011">
    <property type="entry name" value="PROTEIN_KINASE_DOM"/>
    <property type="match status" value="1"/>
</dbReference>
<evidence type="ECO:0000313" key="11">
    <source>
        <dbReference type="EMBL" id="CAI8040754.1"/>
    </source>
</evidence>
<protein>
    <recommendedName>
        <fullName evidence="1">non-specific serine/threonine protein kinase</fullName>
        <ecNumber evidence="1">2.7.11.1</ecNumber>
    </recommendedName>
</protein>
<dbReference type="InterPro" id="IPR000719">
    <property type="entry name" value="Prot_kinase_dom"/>
</dbReference>
<keyword evidence="3" id="KW-0808">Transferase</keyword>
<evidence type="ECO:0000256" key="6">
    <source>
        <dbReference type="ARBA" id="ARBA00022840"/>
    </source>
</evidence>
<evidence type="ECO:0000313" key="12">
    <source>
        <dbReference type="Proteomes" id="UP001174909"/>
    </source>
</evidence>
<name>A0AA35T3V0_GEOBA</name>
<keyword evidence="5 11" id="KW-0418">Kinase</keyword>
<keyword evidence="12" id="KW-1185">Reference proteome</keyword>
<evidence type="ECO:0000256" key="4">
    <source>
        <dbReference type="ARBA" id="ARBA00022741"/>
    </source>
</evidence>
<accession>A0AA35T3V0</accession>
<keyword evidence="2" id="KW-0723">Serine/threonine-protein kinase</keyword>
<dbReference type="GO" id="GO:2000369">
    <property type="term" value="P:regulation of clathrin-dependent endocytosis"/>
    <property type="evidence" value="ECO:0007669"/>
    <property type="project" value="TreeGrafter"/>
</dbReference>
<comment type="catalytic activity">
    <reaction evidence="8">
        <text>L-seryl-[protein] + ATP = O-phospho-L-seryl-[protein] + ADP + H(+)</text>
        <dbReference type="Rhea" id="RHEA:17989"/>
        <dbReference type="Rhea" id="RHEA-COMP:9863"/>
        <dbReference type="Rhea" id="RHEA-COMP:11604"/>
        <dbReference type="ChEBI" id="CHEBI:15378"/>
        <dbReference type="ChEBI" id="CHEBI:29999"/>
        <dbReference type="ChEBI" id="CHEBI:30616"/>
        <dbReference type="ChEBI" id="CHEBI:83421"/>
        <dbReference type="ChEBI" id="CHEBI:456216"/>
        <dbReference type="EC" id="2.7.11.1"/>
    </reaction>
</comment>
<dbReference type="GO" id="GO:0045747">
    <property type="term" value="P:positive regulation of Notch signaling pathway"/>
    <property type="evidence" value="ECO:0007669"/>
    <property type="project" value="TreeGrafter"/>
</dbReference>
<comment type="caution">
    <text evidence="11">The sequence shown here is derived from an EMBL/GenBank/DDBJ whole genome shotgun (WGS) entry which is preliminary data.</text>
</comment>
<feature type="domain" description="Protein kinase" evidence="10">
    <location>
        <begin position="1"/>
        <end position="122"/>
    </location>
</feature>
<evidence type="ECO:0000256" key="5">
    <source>
        <dbReference type="ARBA" id="ARBA00022777"/>
    </source>
</evidence>
<gene>
    <name evidence="11" type="ORF">GBAR_LOCUS22663</name>
</gene>
<dbReference type="Proteomes" id="UP001174909">
    <property type="component" value="Unassembled WGS sequence"/>
</dbReference>
<dbReference type="GO" id="GO:0004674">
    <property type="term" value="F:protein serine/threonine kinase activity"/>
    <property type="evidence" value="ECO:0007669"/>
    <property type="project" value="UniProtKB-KW"/>
</dbReference>
<feature type="compositionally biased region" description="Polar residues" evidence="9">
    <location>
        <begin position="171"/>
        <end position="187"/>
    </location>
</feature>
<dbReference type="PANTHER" id="PTHR22967:SF57">
    <property type="entry name" value="AUXILIN, ISOFORM A-RELATED"/>
    <property type="match status" value="1"/>
</dbReference>
<proteinExistence type="predicted"/>
<dbReference type="SUPFAM" id="SSF56112">
    <property type="entry name" value="Protein kinase-like (PK-like)"/>
    <property type="match status" value="1"/>
</dbReference>
<evidence type="ECO:0000256" key="3">
    <source>
        <dbReference type="ARBA" id="ARBA00022679"/>
    </source>
</evidence>
<dbReference type="Gene3D" id="1.10.510.10">
    <property type="entry name" value="Transferase(Phosphotransferase) domain 1"/>
    <property type="match status" value="1"/>
</dbReference>
<dbReference type="PANTHER" id="PTHR22967">
    <property type="entry name" value="SERINE/THREONINE PROTEIN KINASE"/>
    <property type="match status" value="1"/>
</dbReference>
<dbReference type="GO" id="GO:0035612">
    <property type="term" value="F:AP-2 adaptor complex binding"/>
    <property type="evidence" value="ECO:0007669"/>
    <property type="project" value="TreeGrafter"/>
</dbReference>
<feature type="region of interest" description="Disordered" evidence="9">
    <location>
        <begin position="133"/>
        <end position="187"/>
    </location>
</feature>
<dbReference type="AlphaFoldDB" id="A0AA35T3V0"/>
<evidence type="ECO:0000259" key="10">
    <source>
        <dbReference type="PROSITE" id="PS50011"/>
    </source>
</evidence>
<evidence type="ECO:0000256" key="7">
    <source>
        <dbReference type="ARBA" id="ARBA00047899"/>
    </source>
</evidence>
<evidence type="ECO:0000256" key="1">
    <source>
        <dbReference type="ARBA" id="ARBA00012513"/>
    </source>
</evidence>
<dbReference type="Pfam" id="PF00069">
    <property type="entry name" value="Pkinase"/>
    <property type="match status" value="1"/>
</dbReference>
<dbReference type="GO" id="GO:0005737">
    <property type="term" value="C:cytoplasm"/>
    <property type="evidence" value="ECO:0007669"/>
    <property type="project" value="TreeGrafter"/>
</dbReference>
<comment type="catalytic activity">
    <reaction evidence="7">
        <text>L-threonyl-[protein] + ATP = O-phospho-L-threonyl-[protein] + ADP + H(+)</text>
        <dbReference type="Rhea" id="RHEA:46608"/>
        <dbReference type="Rhea" id="RHEA-COMP:11060"/>
        <dbReference type="Rhea" id="RHEA-COMP:11605"/>
        <dbReference type="ChEBI" id="CHEBI:15378"/>
        <dbReference type="ChEBI" id="CHEBI:30013"/>
        <dbReference type="ChEBI" id="CHEBI:30616"/>
        <dbReference type="ChEBI" id="CHEBI:61977"/>
        <dbReference type="ChEBI" id="CHEBI:456216"/>
        <dbReference type="EC" id="2.7.11.1"/>
    </reaction>
</comment>